<keyword evidence="2" id="KW-1185">Reference proteome</keyword>
<dbReference type="InterPro" id="IPR039900">
    <property type="entry name" value="Pat1-like"/>
</dbReference>
<name>A0ABQ7U9R5_SOLTU</name>
<dbReference type="PANTHER" id="PTHR21551">
    <property type="entry name" value="TOPOISOMERASE II-ASSOCIATED PROTEIN PAT1"/>
    <property type="match status" value="1"/>
</dbReference>
<sequence length="265" mass="28931">MDRRITEIQALSHHIKSIMKMQYSATHGNDPYVDDYYHQARLTKKAAETRSTHRFCPNKEQSSRPCVLLEFDPPGLVSSDGSGEHKFSQPQDGGAQLRQKWQILLEVGITSQRPKTHLKTEAAETITNLAKTVAGCISGMDLNSLSACLAAIVCSSEQPPLRPLGSPAGDGAYVILKSVLERPSHLLTDPHAGDSFNMPNPALWQASFDAVFGLLTKYCLSKYEIIIQSILAQATSNTEVIGPEAARAGGHLATLFQKHGILIQK</sequence>
<dbReference type="EMBL" id="JAIVGD010000023">
    <property type="protein sequence ID" value="KAH0743571.1"/>
    <property type="molecule type" value="Genomic_DNA"/>
</dbReference>
<dbReference type="PANTHER" id="PTHR21551:SF16">
    <property type="entry name" value="LOW QUALITY PROTEIN: PROTEIN PAT1 HOMOLOG 1-LIKE"/>
    <property type="match status" value="1"/>
</dbReference>
<dbReference type="Proteomes" id="UP000826656">
    <property type="component" value="Unassembled WGS sequence"/>
</dbReference>
<proteinExistence type="predicted"/>
<comment type="caution">
    <text evidence="1">The sequence shown here is derived from an EMBL/GenBank/DDBJ whole genome shotgun (WGS) entry which is preliminary data.</text>
</comment>
<reference evidence="1 2" key="1">
    <citation type="journal article" date="2021" name="bioRxiv">
        <title>Chromosome-scale and haplotype-resolved genome assembly of a tetraploid potato cultivar.</title>
        <authorList>
            <person name="Sun H."/>
            <person name="Jiao W.-B."/>
            <person name="Krause K."/>
            <person name="Campoy J.A."/>
            <person name="Goel M."/>
            <person name="Folz-Donahue K."/>
            <person name="Kukat C."/>
            <person name="Huettel B."/>
            <person name="Schneeberger K."/>
        </authorList>
    </citation>
    <scope>NUCLEOTIDE SEQUENCE [LARGE SCALE GENOMIC DNA]</scope>
    <source>
        <strain evidence="1">SolTubOtavaFocal</strain>
        <tissue evidence="1">Leaves</tissue>
    </source>
</reference>
<accession>A0ABQ7U9R5</accession>
<evidence type="ECO:0000313" key="1">
    <source>
        <dbReference type="EMBL" id="KAH0743571.1"/>
    </source>
</evidence>
<evidence type="ECO:0000313" key="2">
    <source>
        <dbReference type="Proteomes" id="UP000826656"/>
    </source>
</evidence>
<protein>
    <submittedName>
        <fullName evidence="1">Uncharacterized protein</fullName>
    </submittedName>
</protein>
<gene>
    <name evidence="1" type="ORF">KY290_031564</name>
</gene>
<organism evidence="1 2">
    <name type="scientific">Solanum tuberosum</name>
    <name type="common">Potato</name>
    <dbReference type="NCBI Taxonomy" id="4113"/>
    <lineage>
        <taxon>Eukaryota</taxon>
        <taxon>Viridiplantae</taxon>
        <taxon>Streptophyta</taxon>
        <taxon>Embryophyta</taxon>
        <taxon>Tracheophyta</taxon>
        <taxon>Spermatophyta</taxon>
        <taxon>Magnoliopsida</taxon>
        <taxon>eudicotyledons</taxon>
        <taxon>Gunneridae</taxon>
        <taxon>Pentapetalae</taxon>
        <taxon>asterids</taxon>
        <taxon>lamiids</taxon>
        <taxon>Solanales</taxon>
        <taxon>Solanaceae</taxon>
        <taxon>Solanoideae</taxon>
        <taxon>Solaneae</taxon>
        <taxon>Solanum</taxon>
    </lineage>
</organism>